<evidence type="ECO:0000313" key="2">
    <source>
        <dbReference type="Proteomes" id="UP000032266"/>
    </source>
</evidence>
<dbReference type="KEGG" id="gsn:YC6258_04327"/>
<proteinExistence type="predicted"/>
<gene>
    <name evidence="1" type="ORF">YC6258_04327</name>
</gene>
<protein>
    <submittedName>
        <fullName evidence="1">Uncharacterized protein</fullName>
    </submittedName>
</protein>
<sequence length="40" mass="4788">MAVYLVFLVIRIKRHLVHEYEYHEYADESVLIFSAKFSIG</sequence>
<reference evidence="1 2" key="1">
    <citation type="submission" date="2014-01" db="EMBL/GenBank/DDBJ databases">
        <title>Full genme sequencing of cellulolytic bacterium Gynuella sunshinyii YC6258T gen. nov., sp. nov.</title>
        <authorList>
            <person name="Khan H."/>
            <person name="Chung E.J."/>
            <person name="Chung Y.R."/>
        </authorList>
    </citation>
    <scope>NUCLEOTIDE SEQUENCE [LARGE SCALE GENOMIC DNA]</scope>
    <source>
        <strain evidence="1 2">YC6258</strain>
    </source>
</reference>
<dbReference type="Proteomes" id="UP000032266">
    <property type="component" value="Chromosome"/>
</dbReference>
<dbReference type="EMBL" id="CP007142">
    <property type="protein sequence ID" value="AJQ96361.1"/>
    <property type="molecule type" value="Genomic_DNA"/>
</dbReference>
<organism evidence="1 2">
    <name type="scientific">Gynuella sunshinyii YC6258</name>
    <dbReference type="NCBI Taxonomy" id="1445510"/>
    <lineage>
        <taxon>Bacteria</taxon>
        <taxon>Pseudomonadati</taxon>
        <taxon>Pseudomonadota</taxon>
        <taxon>Gammaproteobacteria</taxon>
        <taxon>Oceanospirillales</taxon>
        <taxon>Saccharospirillaceae</taxon>
        <taxon>Gynuella</taxon>
    </lineage>
</organism>
<keyword evidence="2" id="KW-1185">Reference proteome</keyword>
<dbReference type="STRING" id="1445510.YC6258_04327"/>
<name>A0A0C5VQ36_9GAMM</name>
<evidence type="ECO:0000313" key="1">
    <source>
        <dbReference type="EMBL" id="AJQ96361.1"/>
    </source>
</evidence>
<dbReference type="AlphaFoldDB" id="A0A0C5VQ36"/>
<dbReference type="HOGENOM" id="CLU_3290416_0_0_6"/>
<accession>A0A0C5VQ36</accession>